<dbReference type="Gene3D" id="3.10.20.90">
    <property type="entry name" value="Phosphatidylinositol 3-kinase Catalytic Subunit, Chain A, domain 1"/>
    <property type="match status" value="1"/>
</dbReference>
<feature type="compositionally biased region" description="Low complexity" evidence="7">
    <location>
        <begin position="537"/>
        <end position="550"/>
    </location>
</feature>
<name>A0A6J8DM36_MYTCO</name>
<dbReference type="Proteomes" id="UP000507470">
    <property type="component" value="Unassembled WGS sequence"/>
</dbReference>
<dbReference type="EMBL" id="CACVKT020007646">
    <property type="protein sequence ID" value="CAC5409693.1"/>
    <property type="molecule type" value="Genomic_DNA"/>
</dbReference>
<keyword evidence="5 9" id="KW-0378">Hydrolase</keyword>
<dbReference type="Pfam" id="PF21403">
    <property type="entry name" value="OTU1_UBXL"/>
    <property type="match status" value="1"/>
</dbReference>
<dbReference type="GO" id="GO:0006508">
    <property type="term" value="P:proteolysis"/>
    <property type="evidence" value="ECO:0007669"/>
    <property type="project" value="UniProtKB-KW"/>
</dbReference>
<evidence type="ECO:0000256" key="4">
    <source>
        <dbReference type="ARBA" id="ARBA00022786"/>
    </source>
</evidence>
<evidence type="ECO:0000256" key="1">
    <source>
        <dbReference type="ARBA" id="ARBA00000707"/>
    </source>
</evidence>
<accession>A0A6J8DM36</accession>
<dbReference type="AlphaFoldDB" id="A0A6J8DM36"/>
<dbReference type="GO" id="GO:0071108">
    <property type="term" value="P:protein K48-linked deubiquitination"/>
    <property type="evidence" value="ECO:0007669"/>
    <property type="project" value="TreeGrafter"/>
</dbReference>
<dbReference type="EC" id="3.4.19.12" evidence="2"/>
<feature type="compositionally biased region" description="Polar residues" evidence="7">
    <location>
        <begin position="1041"/>
        <end position="1050"/>
    </location>
</feature>
<dbReference type="OrthoDB" id="10012024at2759"/>
<gene>
    <name evidence="9" type="ORF">MCOR_42947</name>
</gene>
<evidence type="ECO:0000256" key="7">
    <source>
        <dbReference type="SAM" id="MobiDB-lite"/>
    </source>
</evidence>
<feature type="compositionally biased region" description="Basic and acidic residues" evidence="7">
    <location>
        <begin position="485"/>
        <end position="506"/>
    </location>
</feature>
<organism evidence="9 10">
    <name type="scientific">Mytilus coruscus</name>
    <name type="common">Sea mussel</name>
    <dbReference type="NCBI Taxonomy" id="42192"/>
    <lineage>
        <taxon>Eukaryota</taxon>
        <taxon>Metazoa</taxon>
        <taxon>Spiralia</taxon>
        <taxon>Lophotrochozoa</taxon>
        <taxon>Mollusca</taxon>
        <taxon>Bivalvia</taxon>
        <taxon>Autobranchia</taxon>
        <taxon>Pteriomorphia</taxon>
        <taxon>Mytilida</taxon>
        <taxon>Mytiloidea</taxon>
        <taxon>Mytilidae</taxon>
        <taxon>Mytilinae</taxon>
        <taxon>Mytilus</taxon>
    </lineage>
</organism>
<evidence type="ECO:0000313" key="10">
    <source>
        <dbReference type="Proteomes" id="UP000507470"/>
    </source>
</evidence>
<evidence type="ECO:0000256" key="2">
    <source>
        <dbReference type="ARBA" id="ARBA00012759"/>
    </source>
</evidence>
<keyword evidence="3" id="KW-0645">Protease</keyword>
<proteinExistence type="predicted"/>
<reference evidence="9 10" key="1">
    <citation type="submission" date="2020-06" db="EMBL/GenBank/DDBJ databases">
        <authorList>
            <person name="Li R."/>
            <person name="Bekaert M."/>
        </authorList>
    </citation>
    <scope>NUCLEOTIDE SEQUENCE [LARGE SCALE GENOMIC DNA]</scope>
    <source>
        <strain evidence="10">wild</strain>
    </source>
</reference>
<feature type="region of interest" description="Disordered" evidence="7">
    <location>
        <begin position="1022"/>
        <end position="1126"/>
    </location>
</feature>
<feature type="compositionally biased region" description="Basic and acidic residues" evidence="7">
    <location>
        <begin position="1098"/>
        <end position="1107"/>
    </location>
</feature>
<dbReference type="CDD" id="cd17059">
    <property type="entry name" value="Ubl_OTU1"/>
    <property type="match status" value="1"/>
</dbReference>
<evidence type="ECO:0000256" key="6">
    <source>
        <dbReference type="ARBA" id="ARBA00022807"/>
    </source>
</evidence>
<sequence>MVSPIARAMDSVYWPEITVDITRVRDQCVHCHQMAKSNPMQPPSDITPPDYPFQMICSDYFTYSNDYVVIVDRYSNWPMVYKSESGAEGLVKRLESFTDVQKFIDPETKASPALILFGRPIGDAIPILMGRYSPHETWTELMSHREMAWPKRKPPPKLPRYMIQKTWGMPSTLLDKYIELDEYGHCVVGGDKCLSDKYLRHLVSAMEEVYFEKHGVHQQLVADVHQFMYKTSGIVGVLPEEVLKTTQRAVREKKLYRCLTCDGVMEYILPPEWFRKGGSLYNIAIKTQGALKPDKKYQFPMQGVVCNYDAEKDVLIPDMANSQLSICSFCQGAHVRLVKGDGTVKYENGDRTTTPAPSGRCTCGFKHYWDGREYDNLPEIFPISMEWNGEVVAEKVMWFQYESNDSLNSNVFEVAQKLVQKHFPGEFGSERLVQQVVNTILRRTAGQKKDPEKSVVNPYSDESFSADTASKIILTGHAHKTLHKEELCKSEKEKQVKKRITSEAQKHQQKKTAEIAATSTQKSSPKKSKSLDSGMQSKTTASTDITMTTSKPSSPRHTGEKKVKIATSDGRQMMLTLPGEVTYDQLKNLIAEKATVPPVRQRLRTGFPPKELKQPENIEQIIPLLHGDKISVEILPDKSVPMEIDRKVSTKDHTKVSEVPSSHKSFGAWSSFEEDAHGSTEEALLRALKATEGASDSLDSSIASLAIMSTVTGHDLWTYVQTMPHLFSVGGLFYKQMERDLGLVDGKHCQLPALQGKVFRYNAHDDRLELCLEPHGHFQVEPRIEEKVKEMVASGKLTEARFGSSGAVGRHSPKMQAFAGQGHSLRQAEIEKMPGDLPEPVGHHHHHQVRKLQNLCDPDRHEESICEESEEILEDAPSVQSQEYQKLGPGYSVISSENVNQSNENLQLFKDLAQSIEETMNEDIADINKEMERIDSEERMKSSVCSSDMLSHVQSISSMSDTVFESEAEKDNPRSAISEGKSCAINSTDSDKMEVNMECSGTGLKRSDKELCDVIKIDSSTAAASMSQQVKGKMTVDKMENSSCPASLSADTEKPGTVTSDRQDESVCSSSDQQEIELKIDESKCQPDPMTQNNKLIPETKLEKDGTKSGSSAQTKTNEEKEMDTS</sequence>
<keyword evidence="6" id="KW-0788">Thiol protease</keyword>
<protein>
    <recommendedName>
        <fullName evidence="2">ubiquitinyl hydrolase 1</fullName>
        <ecNumber evidence="2">3.4.19.12</ecNumber>
    </recommendedName>
</protein>
<dbReference type="GO" id="GO:0004843">
    <property type="term" value="F:cysteine-type deubiquitinase activity"/>
    <property type="evidence" value="ECO:0007669"/>
    <property type="project" value="UniProtKB-EC"/>
</dbReference>
<dbReference type="GO" id="GO:0016320">
    <property type="term" value="P:endoplasmic reticulum membrane fusion"/>
    <property type="evidence" value="ECO:0007669"/>
    <property type="project" value="TreeGrafter"/>
</dbReference>
<evidence type="ECO:0000256" key="5">
    <source>
        <dbReference type="ARBA" id="ARBA00022801"/>
    </source>
</evidence>
<feature type="compositionally biased region" description="Basic and acidic residues" evidence="7">
    <location>
        <begin position="1076"/>
        <end position="1085"/>
    </location>
</feature>
<dbReference type="GO" id="GO:0090168">
    <property type="term" value="P:Golgi reassembly"/>
    <property type="evidence" value="ECO:0007669"/>
    <property type="project" value="TreeGrafter"/>
</dbReference>
<keyword evidence="10" id="KW-1185">Reference proteome</keyword>
<dbReference type="GO" id="GO:0016567">
    <property type="term" value="P:protein ubiquitination"/>
    <property type="evidence" value="ECO:0007669"/>
    <property type="project" value="InterPro"/>
</dbReference>
<dbReference type="PANTHER" id="PTHR14843">
    <property type="entry name" value="DEUBIQUITINATING PROTEIN VCIP135"/>
    <property type="match status" value="1"/>
</dbReference>
<dbReference type="InterPro" id="IPR039087">
    <property type="entry name" value="VCPIP1"/>
</dbReference>
<evidence type="ECO:0000256" key="3">
    <source>
        <dbReference type="ARBA" id="ARBA00022670"/>
    </source>
</evidence>
<comment type="catalytic activity">
    <reaction evidence="1">
        <text>Thiol-dependent hydrolysis of ester, thioester, amide, peptide and isopeptide bonds formed by the C-terminal Gly of ubiquitin (a 76-residue protein attached to proteins as an intracellular targeting signal).</text>
        <dbReference type="EC" id="3.4.19.12"/>
    </reaction>
</comment>
<feature type="region of interest" description="Disordered" evidence="7">
    <location>
        <begin position="485"/>
        <end position="562"/>
    </location>
</feature>
<keyword evidence="4" id="KW-0833">Ubl conjugation pathway</keyword>
<dbReference type="PANTHER" id="PTHR14843:SF2">
    <property type="entry name" value="DEUBIQUITINATING PROTEIN VCPIP1"/>
    <property type="match status" value="1"/>
</dbReference>
<feature type="domain" description="OTU1 Ubl" evidence="8">
    <location>
        <begin position="562"/>
        <end position="612"/>
    </location>
</feature>
<evidence type="ECO:0000259" key="8">
    <source>
        <dbReference type="Pfam" id="PF21403"/>
    </source>
</evidence>
<feature type="compositionally biased region" description="Basic and acidic residues" evidence="7">
    <location>
        <begin position="1117"/>
        <end position="1126"/>
    </location>
</feature>
<dbReference type="InterPro" id="IPR048857">
    <property type="entry name" value="OTU1_Ubl"/>
</dbReference>
<dbReference type="GO" id="GO:0035871">
    <property type="term" value="P:protein K11-linked deubiquitination"/>
    <property type="evidence" value="ECO:0007669"/>
    <property type="project" value="TreeGrafter"/>
</dbReference>
<evidence type="ECO:0000313" key="9">
    <source>
        <dbReference type="EMBL" id="CAC5409693.1"/>
    </source>
</evidence>